<dbReference type="Proteomes" id="UP000320011">
    <property type="component" value="Unassembled WGS sequence"/>
</dbReference>
<dbReference type="OrthoDB" id="9814791at2"/>
<dbReference type="RefSeq" id="WP_144588373.1">
    <property type="nucleotide sequence ID" value="NZ_VJWX01000120.1"/>
</dbReference>
<organism evidence="1 2">
    <name type="scientific">Amycolatopsis rhizosphaerae</name>
    <dbReference type="NCBI Taxonomy" id="2053003"/>
    <lineage>
        <taxon>Bacteria</taxon>
        <taxon>Bacillati</taxon>
        <taxon>Actinomycetota</taxon>
        <taxon>Actinomycetes</taxon>
        <taxon>Pseudonocardiales</taxon>
        <taxon>Pseudonocardiaceae</taxon>
        <taxon>Amycolatopsis</taxon>
    </lineage>
</organism>
<proteinExistence type="predicted"/>
<evidence type="ECO:0008006" key="3">
    <source>
        <dbReference type="Google" id="ProtNLM"/>
    </source>
</evidence>
<dbReference type="AlphaFoldDB" id="A0A558CS71"/>
<evidence type="ECO:0000313" key="1">
    <source>
        <dbReference type="EMBL" id="TVT51603.1"/>
    </source>
</evidence>
<name>A0A558CS71_9PSEU</name>
<dbReference type="EMBL" id="VJWX01000120">
    <property type="protein sequence ID" value="TVT51603.1"/>
    <property type="molecule type" value="Genomic_DNA"/>
</dbReference>
<evidence type="ECO:0000313" key="2">
    <source>
        <dbReference type="Proteomes" id="UP000320011"/>
    </source>
</evidence>
<protein>
    <recommendedName>
        <fullName evidence="3">DUF1579 domain-containing protein</fullName>
    </recommendedName>
</protein>
<accession>A0A558CS71</accession>
<reference evidence="1 2" key="2">
    <citation type="submission" date="2019-08" db="EMBL/GenBank/DDBJ databases">
        <title>Amycolatopsis acidicola sp. nov., isolated from peat swamp forest soil.</title>
        <authorList>
            <person name="Srisuk N."/>
        </authorList>
    </citation>
    <scope>NUCLEOTIDE SEQUENCE [LARGE SCALE GENOMIC DNA]</scope>
    <source>
        <strain evidence="1 2">TBRC 6029</strain>
    </source>
</reference>
<comment type="caution">
    <text evidence="1">The sequence shown here is derived from an EMBL/GenBank/DDBJ whole genome shotgun (WGS) entry which is preliminary data.</text>
</comment>
<keyword evidence="2" id="KW-1185">Reference proteome</keyword>
<reference evidence="1 2" key="1">
    <citation type="submission" date="2019-07" db="EMBL/GenBank/DDBJ databases">
        <authorList>
            <person name="Duangmal K."/>
            <person name="Teo W.F.A."/>
        </authorList>
    </citation>
    <scope>NUCLEOTIDE SEQUENCE [LARGE SCALE GENOMIC DNA]</scope>
    <source>
        <strain evidence="1 2">TBRC 6029</strain>
    </source>
</reference>
<sequence length="167" mass="19283">MNEETTEMLRLLEADGPHPESRDELMLYGQFAGSWLVHNRFRDGEVWHEENREWRFGWVLDGRGVQDVLANLDGSGDVLAAAGTTVRVYDPALSAWHVHWFGPVRGIYCTLLGRAAGDEIHQEGMRSDGLSIRWNFTDITPESFRWLGFVAEGDEWRLEQEMHARRR</sequence>
<gene>
    <name evidence="1" type="ORF">FNH05_14435</name>
</gene>